<dbReference type="Gene3D" id="3.40.50.720">
    <property type="entry name" value="NAD(P)-binding Rossmann-like Domain"/>
    <property type="match status" value="1"/>
</dbReference>
<dbReference type="CDD" id="cd05374">
    <property type="entry name" value="17beta-HSD-like_SDR_c"/>
    <property type="match status" value="1"/>
</dbReference>
<evidence type="ECO:0000256" key="2">
    <source>
        <dbReference type="ARBA" id="ARBA00023002"/>
    </source>
</evidence>
<gene>
    <name evidence="4" type="ORF">ACFQ24_19285</name>
</gene>
<dbReference type="PANTHER" id="PTHR43976">
    <property type="entry name" value="SHORT CHAIN DEHYDROGENASE"/>
    <property type="match status" value="1"/>
</dbReference>
<dbReference type="InterPro" id="IPR036291">
    <property type="entry name" value="NAD(P)-bd_dom_sf"/>
</dbReference>
<dbReference type="RefSeq" id="WP_380914181.1">
    <property type="nucleotide sequence ID" value="NZ_JBHTLS010000134.1"/>
</dbReference>
<proteinExistence type="inferred from homology"/>
<dbReference type="Proteomes" id="UP001597203">
    <property type="component" value="Unassembled WGS sequence"/>
</dbReference>
<keyword evidence="5" id="KW-1185">Reference proteome</keyword>
<dbReference type="PRINTS" id="PR00081">
    <property type="entry name" value="GDHRDH"/>
</dbReference>
<dbReference type="InterPro" id="IPR051911">
    <property type="entry name" value="SDR_oxidoreductase"/>
</dbReference>
<keyword evidence="2" id="KW-0560">Oxidoreductase</keyword>
<dbReference type="InterPro" id="IPR002347">
    <property type="entry name" value="SDR_fam"/>
</dbReference>
<dbReference type="PANTHER" id="PTHR43976:SF16">
    <property type="entry name" value="SHORT-CHAIN DEHYDROGENASE_REDUCTASE FAMILY PROTEIN"/>
    <property type="match status" value="1"/>
</dbReference>
<dbReference type="PRINTS" id="PR00080">
    <property type="entry name" value="SDRFAMILY"/>
</dbReference>
<dbReference type="NCBIfam" id="NF005065">
    <property type="entry name" value="PRK06482.1"/>
    <property type="match status" value="1"/>
</dbReference>
<accession>A0ABW3P8Q7</accession>
<reference evidence="5" key="1">
    <citation type="journal article" date="2019" name="Int. J. Syst. Evol. Microbiol.">
        <title>The Global Catalogue of Microorganisms (GCM) 10K type strain sequencing project: providing services to taxonomists for standard genome sequencing and annotation.</title>
        <authorList>
            <consortium name="The Broad Institute Genomics Platform"/>
            <consortium name="The Broad Institute Genome Sequencing Center for Infectious Disease"/>
            <person name="Wu L."/>
            <person name="Ma J."/>
        </authorList>
    </citation>
    <scope>NUCLEOTIDE SEQUENCE [LARGE SCALE GENOMIC DNA]</scope>
    <source>
        <strain evidence="5">CCUG 54329</strain>
    </source>
</reference>
<dbReference type="Pfam" id="PF00106">
    <property type="entry name" value="adh_short"/>
    <property type="match status" value="1"/>
</dbReference>
<organism evidence="4 5">
    <name type="scientific">Sphingobium olei</name>
    <dbReference type="NCBI Taxonomy" id="420955"/>
    <lineage>
        <taxon>Bacteria</taxon>
        <taxon>Pseudomonadati</taxon>
        <taxon>Pseudomonadota</taxon>
        <taxon>Alphaproteobacteria</taxon>
        <taxon>Sphingomonadales</taxon>
        <taxon>Sphingomonadaceae</taxon>
        <taxon>Sphingobium</taxon>
    </lineage>
</organism>
<evidence type="ECO:0000256" key="3">
    <source>
        <dbReference type="RuleBase" id="RU000363"/>
    </source>
</evidence>
<protein>
    <submittedName>
        <fullName evidence="4">SDR family oxidoreductase</fullName>
    </submittedName>
</protein>
<evidence type="ECO:0000256" key="1">
    <source>
        <dbReference type="ARBA" id="ARBA00006484"/>
    </source>
</evidence>
<evidence type="ECO:0000313" key="5">
    <source>
        <dbReference type="Proteomes" id="UP001597203"/>
    </source>
</evidence>
<comment type="caution">
    <text evidence="4">The sequence shown here is derived from an EMBL/GenBank/DDBJ whole genome shotgun (WGS) entry which is preliminary data.</text>
</comment>
<comment type="similarity">
    <text evidence="1 3">Belongs to the short-chain dehydrogenases/reductases (SDR) family.</text>
</comment>
<dbReference type="EMBL" id="JBHTLS010000134">
    <property type="protein sequence ID" value="MFD1107012.1"/>
    <property type="molecule type" value="Genomic_DNA"/>
</dbReference>
<dbReference type="SUPFAM" id="SSF51735">
    <property type="entry name" value="NAD(P)-binding Rossmann-fold domains"/>
    <property type="match status" value="1"/>
</dbReference>
<name>A0ABW3P8Q7_9SPHN</name>
<evidence type="ECO:0000313" key="4">
    <source>
        <dbReference type="EMBL" id="MFD1107012.1"/>
    </source>
</evidence>
<sequence length="273" mass="29511">MKSWFITGASSGLGLSMTRKLLERGDFVHATVRRSDAMQDLAQRNGDRLKIIELELTDTRSLRQEIDRAFANGRIDIVVSNAGYGLFGAAEELSDAQIDRQIATNLTASIQLIRAAVPHLRAQGGGRILQVSSEGGQVAYPNFSLYHATKWGIEGFVEAIAQEVAPFGIDFTIIEPGPTGTGFGTALDRAPENPIYDDTAVGQVRRAIADGSFVIKGDVERSADAMITAGDAAVPARRVALGSVAYHNIERELSRRLDELHGQRDVAYAADRS</sequence>